<dbReference type="RefSeq" id="WP_229954098.1">
    <property type="nucleotide sequence ID" value="NZ_BAAAEM010000002.1"/>
</dbReference>
<accession>A0ABN1A2R1</accession>
<evidence type="ECO:0000256" key="5">
    <source>
        <dbReference type="SAM" id="Phobius"/>
    </source>
</evidence>
<dbReference type="Pfam" id="PF01124">
    <property type="entry name" value="MAPEG"/>
    <property type="match status" value="1"/>
</dbReference>
<feature type="transmembrane region" description="Helical" evidence="5">
    <location>
        <begin position="6"/>
        <end position="27"/>
    </location>
</feature>
<dbReference type="Gene3D" id="1.20.120.550">
    <property type="entry name" value="Membrane associated eicosanoid/glutathione metabolism-like domain"/>
    <property type="match status" value="1"/>
</dbReference>
<name>A0ABN1A2R1_9SPHN</name>
<keyword evidence="4 5" id="KW-0472">Membrane</keyword>
<dbReference type="InterPro" id="IPR001129">
    <property type="entry name" value="Membr-assoc_MAPEG"/>
</dbReference>
<evidence type="ECO:0008006" key="8">
    <source>
        <dbReference type="Google" id="ProtNLM"/>
    </source>
</evidence>
<keyword evidence="7" id="KW-1185">Reference proteome</keyword>
<keyword evidence="3 5" id="KW-1133">Transmembrane helix</keyword>
<comment type="subcellular location">
    <subcellularLocation>
        <location evidence="1">Membrane</location>
    </subcellularLocation>
</comment>
<reference evidence="6 7" key="1">
    <citation type="journal article" date="2019" name="Int. J. Syst. Evol. Microbiol.">
        <title>The Global Catalogue of Microorganisms (GCM) 10K type strain sequencing project: providing services to taxonomists for standard genome sequencing and annotation.</title>
        <authorList>
            <consortium name="The Broad Institute Genomics Platform"/>
            <consortium name="The Broad Institute Genome Sequencing Center for Infectious Disease"/>
            <person name="Wu L."/>
            <person name="Ma J."/>
        </authorList>
    </citation>
    <scope>NUCLEOTIDE SEQUENCE [LARGE SCALE GENOMIC DNA]</scope>
    <source>
        <strain evidence="6 7">JCM 14162</strain>
    </source>
</reference>
<feature type="transmembrane region" description="Helical" evidence="5">
    <location>
        <begin position="54"/>
        <end position="72"/>
    </location>
</feature>
<evidence type="ECO:0000256" key="1">
    <source>
        <dbReference type="ARBA" id="ARBA00004370"/>
    </source>
</evidence>
<keyword evidence="2 5" id="KW-0812">Transmembrane</keyword>
<comment type="caution">
    <text evidence="6">The sequence shown here is derived from an EMBL/GenBank/DDBJ whole genome shotgun (WGS) entry which is preliminary data.</text>
</comment>
<evidence type="ECO:0000313" key="7">
    <source>
        <dbReference type="Proteomes" id="UP001500713"/>
    </source>
</evidence>
<dbReference type="SUPFAM" id="SSF161084">
    <property type="entry name" value="MAPEG domain-like"/>
    <property type="match status" value="1"/>
</dbReference>
<organism evidence="6 7">
    <name type="scientific">Parasphingorhabdus litoris</name>
    <dbReference type="NCBI Taxonomy" id="394733"/>
    <lineage>
        <taxon>Bacteria</taxon>
        <taxon>Pseudomonadati</taxon>
        <taxon>Pseudomonadota</taxon>
        <taxon>Alphaproteobacteria</taxon>
        <taxon>Sphingomonadales</taxon>
        <taxon>Sphingomonadaceae</taxon>
        <taxon>Parasphingorhabdus</taxon>
    </lineage>
</organism>
<dbReference type="InterPro" id="IPR023352">
    <property type="entry name" value="MAPEG-like_dom_sf"/>
</dbReference>
<evidence type="ECO:0000313" key="6">
    <source>
        <dbReference type="EMBL" id="GAA0466157.1"/>
    </source>
</evidence>
<proteinExistence type="predicted"/>
<gene>
    <name evidence="6" type="ORF">GCM10009096_03530</name>
</gene>
<protein>
    <recommendedName>
        <fullName evidence="8">MAPEG family protein</fullName>
    </recommendedName>
</protein>
<evidence type="ECO:0000256" key="2">
    <source>
        <dbReference type="ARBA" id="ARBA00022692"/>
    </source>
</evidence>
<sequence length="138" mass="14323">MTVPIISAYAGALLIILQGVLMVLTGLHRVKAGINLGVGDDPVMERKIRRHGNLAENAGLFVAVLAIAEMTIVPSSAIMIIASAFVIARFSHAIALSTEAGSHGAEGGKIFVLARVIGAFGTLICFLALGGILLFNLM</sequence>
<dbReference type="EMBL" id="BAAAEM010000002">
    <property type="protein sequence ID" value="GAA0466157.1"/>
    <property type="molecule type" value="Genomic_DNA"/>
</dbReference>
<evidence type="ECO:0000256" key="4">
    <source>
        <dbReference type="ARBA" id="ARBA00023136"/>
    </source>
</evidence>
<dbReference type="Proteomes" id="UP001500713">
    <property type="component" value="Unassembled WGS sequence"/>
</dbReference>
<evidence type="ECO:0000256" key="3">
    <source>
        <dbReference type="ARBA" id="ARBA00022989"/>
    </source>
</evidence>
<feature type="transmembrane region" description="Helical" evidence="5">
    <location>
        <begin position="110"/>
        <end position="135"/>
    </location>
</feature>